<sequence>MAAEVPASPCGGSHESGDQSPRSNVRELDRLLPIAFISRIMKKALRPKGKIAKDAKETMQECVFEFISFITCEARDKCLREKRKKITEDDVLCAMTTLDRFEDYIKPHRLYSQKYKEGDGKGSAKGAESSGKRDAGGLQGGNLSGSSMQGDMKMLQQGSFTEGMNYMNTQMLSLVFVAHSIPFPVCNTNSTLVDYEECQASHLLLRPLCGLHGN</sequence>
<keyword evidence="2" id="KW-0805">Transcription regulation</keyword>
<evidence type="ECO:0000313" key="7">
    <source>
        <dbReference type="Proteomes" id="UP000233837"/>
    </source>
</evidence>
<dbReference type="PANTHER" id="PTHR11064">
    <property type="entry name" value="CCAAT-BINDING TRANSCRIPTION FACTOR-RELATED"/>
    <property type="match status" value="1"/>
</dbReference>
<dbReference type="AlphaFoldDB" id="A0A2I0VP99"/>
<dbReference type="EMBL" id="KZ503374">
    <property type="protein sequence ID" value="PKU65245.1"/>
    <property type="molecule type" value="Genomic_DNA"/>
</dbReference>
<dbReference type="InterPro" id="IPR009072">
    <property type="entry name" value="Histone-fold"/>
</dbReference>
<dbReference type="Proteomes" id="UP000233837">
    <property type="component" value="Unassembled WGS sequence"/>
</dbReference>
<evidence type="ECO:0000259" key="5">
    <source>
        <dbReference type="Pfam" id="PF00808"/>
    </source>
</evidence>
<dbReference type="CDD" id="cd22907">
    <property type="entry name" value="HFD_NFYB"/>
    <property type="match status" value="1"/>
</dbReference>
<evidence type="ECO:0000256" key="2">
    <source>
        <dbReference type="ARBA" id="ARBA00023015"/>
    </source>
</evidence>
<accession>A0A2I0VP99</accession>
<dbReference type="GO" id="GO:0001228">
    <property type="term" value="F:DNA-binding transcription activator activity, RNA polymerase II-specific"/>
    <property type="evidence" value="ECO:0007669"/>
    <property type="project" value="InterPro"/>
</dbReference>
<comment type="similarity">
    <text evidence="1">Belongs to the NFYB/HAP3 subunit family.</text>
</comment>
<dbReference type="PANTHER" id="PTHR11064:SF171">
    <property type="entry name" value="NUCLEAR TRANSCRIPTION FACTOR Y SUBUNIT B-2"/>
    <property type="match status" value="1"/>
</dbReference>
<reference evidence="6 7" key="2">
    <citation type="journal article" date="2017" name="Nature">
        <title>The Apostasia genome and the evolution of orchids.</title>
        <authorList>
            <person name="Zhang G.Q."/>
            <person name="Liu K.W."/>
            <person name="Li Z."/>
            <person name="Lohaus R."/>
            <person name="Hsiao Y.Y."/>
            <person name="Niu S.C."/>
            <person name="Wang J.Y."/>
            <person name="Lin Y.C."/>
            <person name="Xu Q."/>
            <person name="Chen L.J."/>
            <person name="Yoshida K."/>
            <person name="Fujiwara S."/>
            <person name="Wang Z.W."/>
            <person name="Zhang Y.Q."/>
            <person name="Mitsuda N."/>
            <person name="Wang M."/>
            <person name="Liu G.H."/>
            <person name="Pecoraro L."/>
            <person name="Huang H.X."/>
            <person name="Xiao X.J."/>
            <person name="Lin M."/>
            <person name="Wu X.Y."/>
            <person name="Wu W.L."/>
            <person name="Chen Y.Y."/>
            <person name="Chang S.B."/>
            <person name="Sakamoto S."/>
            <person name="Ohme-Takagi M."/>
            <person name="Yagi M."/>
            <person name="Zeng S.J."/>
            <person name="Shen C.Y."/>
            <person name="Yeh C.M."/>
            <person name="Luo Y.B."/>
            <person name="Tsai W.C."/>
            <person name="Van de Peer Y."/>
            <person name="Liu Z.J."/>
        </authorList>
    </citation>
    <scope>NUCLEOTIDE SEQUENCE [LARGE SCALE GENOMIC DNA]</scope>
    <source>
        <tissue evidence="6">The whole plant</tissue>
    </source>
</reference>
<evidence type="ECO:0000256" key="4">
    <source>
        <dbReference type="SAM" id="MobiDB-lite"/>
    </source>
</evidence>
<evidence type="ECO:0000256" key="1">
    <source>
        <dbReference type="ARBA" id="ARBA00009053"/>
    </source>
</evidence>
<feature type="region of interest" description="Disordered" evidence="4">
    <location>
        <begin position="1"/>
        <end position="24"/>
    </location>
</feature>
<evidence type="ECO:0000256" key="3">
    <source>
        <dbReference type="ARBA" id="ARBA00023163"/>
    </source>
</evidence>
<keyword evidence="3" id="KW-0804">Transcription</keyword>
<dbReference type="STRING" id="906689.A0A2I0VP99"/>
<feature type="domain" description="Transcription factor CBF/NF-Y/archaeal histone" evidence="5">
    <location>
        <begin position="31"/>
        <end position="95"/>
    </location>
</feature>
<dbReference type="GO" id="GO:0016602">
    <property type="term" value="C:CCAAT-binding factor complex"/>
    <property type="evidence" value="ECO:0007669"/>
    <property type="project" value="InterPro"/>
</dbReference>
<reference evidence="6 7" key="1">
    <citation type="journal article" date="2016" name="Sci. Rep.">
        <title>The Dendrobium catenatum Lindl. genome sequence provides insights into polysaccharide synthase, floral development and adaptive evolution.</title>
        <authorList>
            <person name="Zhang G.Q."/>
            <person name="Xu Q."/>
            <person name="Bian C."/>
            <person name="Tsai W.C."/>
            <person name="Yeh C.M."/>
            <person name="Liu K.W."/>
            <person name="Yoshida K."/>
            <person name="Zhang L.S."/>
            <person name="Chang S.B."/>
            <person name="Chen F."/>
            <person name="Shi Y."/>
            <person name="Su Y.Y."/>
            <person name="Zhang Y.Q."/>
            <person name="Chen L.J."/>
            <person name="Yin Y."/>
            <person name="Lin M."/>
            <person name="Huang H."/>
            <person name="Deng H."/>
            <person name="Wang Z.W."/>
            <person name="Zhu S.L."/>
            <person name="Zhao X."/>
            <person name="Deng C."/>
            <person name="Niu S.C."/>
            <person name="Huang J."/>
            <person name="Wang M."/>
            <person name="Liu G.H."/>
            <person name="Yang H.J."/>
            <person name="Xiao X.J."/>
            <person name="Hsiao Y.Y."/>
            <person name="Wu W.L."/>
            <person name="Chen Y.Y."/>
            <person name="Mitsuda N."/>
            <person name="Ohme-Takagi M."/>
            <person name="Luo Y.B."/>
            <person name="Van de Peer Y."/>
            <person name="Liu Z.J."/>
        </authorList>
    </citation>
    <scope>NUCLEOTIDE SEQUENCE [LARGE SCALE GENOMIC DNA]</scope>
    <source>
        <tissue evidence="6">The whole plant</tissue>
    </source>
</reference>
<dbReference type="Pfam" id="PF00808">
    <property type="entry name" value="CBFD_NFYB_HMF"/>
    <property type="match status" value="1"/>
</dbReference>
<evidence type="ECO:0000313" key="6">
    <source>
        <dbReference type="EMBL" id="PKU65245.1"/>
    </source>
</evidence>
<proteinExistence type="inferred from homology"/>
<name>A0A2I0VP99_9ASPA</name>
<gene>
    <name evidence="6" type="primary">NFYB10</name>
    <name evidence="6" type="ORF">MA16_Dca015956</name>
</gene>
<dbReference type="InterPro" id="IPR027113">
    <property type="entry name" value="Transc_fact_NFYB/HAP3"/>
</dbReference>
<dbReference type="PRINTS" id="PR00615">
    <property type="entry name" value="CCAATSUBUNTA"/>
</dbReference>
<dbReference type="GO" id="GO:0000978">
    <property type="term" value="F:RNA polymerase II cis-regulatory region sequence-specific DNA binding"/>
    <property type="evidence" value="ECO:0007669"/>
    <property type="project" value="TreeGrafter"/>
</dbReference>
<dbReference type="InterPro" id="IPR003958">
    <property type="entry name" value="CBFA_NFYB_domain"/>
</dbReference>
<organism evidence="6 7">
    <name type="scientific">Dendrobium catenatum</name>
    <dbReference type="NCBI Taxonomy" id="906689"/>
    <lineage>
        <taxon>Eukaryota</taxon>
        <taxon>Viridiplantae</taxon>
        <taxon>Streptophyta</taxon>
        <taxon>Embryophyta</taxon>
        <taxon>Tracheophyta</taxon>
        <taxon>Spermatophyta</taxon>
        <taxon>Magnoliopsida</taxon>
        <taxon>Liliopsida</taxon>
        <taxon>Asparagales</taxon>
        <taxon>Orchidaceae</taxon>
        <taxon>Epidendroideae</taxon>
        <taxon>Malaxideae</taxon>
        <taxon>Dendrobiinae</taxon>
        <taxon>Dendrobium</taxon>
    </lineage>
</organism>
<feature type="region of interest" description="Disordered" evidence="4">
    <location>
        <begin position="115"/>
        <end position="148"/>
    </location>
</feature>
<dbReference type="SUPFAM" id="SSF47113">
    <property type="entry name" value="Histone-fold"/>
    <property type="match status" value="1"/>
</dbReference>
<dbReference type="Gene3D" id="1.10.20.10">
    <property type="entry name" value="Histone, subunit A"/>
    <property type="match status" value="1"/>
</dbReference>
<keyword evidence="7" id="KW-1185">Reference proteome</keyword>
<dbReference type="GO" id="GO:0046982">
    <property type="term" value="F:protein heterodimerization activity"/>
    <property type="evidence" value="ECO:0007669"/>
    <property type="project" value="InterPro"/>
</dbReference>
<protein>
    <submittedName>
        <fullName evidence="6">Nuclear transcription factor Y subunit B-10</fullName>
    </submittedName>
</protein>